<name>A0ABN7P488_TIMPD</name>
<dbReference type="PANTHER" id="PTHR10066">
    <property type="entry name" value="BETA-GLUCURONIDASE"/>
    <property type="match status" value="1"/>
</dbReference>
<accession>A0ABN7P488</accession>
<dbReference type="InterPro" id="IPR023232">
    <property type="entry name" value="Glyco_hydro_2_AS"/>
</dbReference>
<dbReference type="PROSITE" id="PS00719">
    <property type="entry name" value="GLYCOSYL_HYDROL_F2_1"/>
    <property type="match status" value="1"/>
</dbReference>
<feature type="non-terminal residue" evidence="3">
    <location>
        <position position="1"/>
    </location>
</feature>
<feature type="domain" description="Glycoside hydrolase family 2 catalytic" evidence="2">
    <location>
        <begin position="1"/>
        <end position="196"/>
    </location>
</feature>
<dbReference type="EMBL" id="CAJPIN010013874">
    <property type="protein sequence ID" value="CAG2060872.1"/>
    <property type="molecule type" value="Genomic_DNA"/>
</dbReference>
<evidence type="ECO:0000313" key="4">
    <source>
        <dbReference type="Proteomes" id="UP001153148"/>
    </source>
</evidence>
<evidence type="ECO:0000256" key="1">
    <source>
        <dbReference type="ARBA" id="ARBA00007401"/>
    </source>
</evidence>
<dbReference type="PROSITE" id="PS00608">
    <property type="entry name" value="GLYCOSYL_HYDROL_F2_2"/>
    <property type="match status" value="1"/>
</dbReference>
<dbReference type="SUPFAM" id="SSF51445">
    <property type="entry name" value="(Trans)glycosidases"/>
    <property type="match status" value="1"/>
</dbReference>
<comment type="similarity">
    <text evidence="1">Belongs to the glycosyl hydrolase 2 family.</text>
</comment>
<dbReference type="Pfam" id="PF02836">
    <property type="entry name" value="Glyco_hydro_2_C"/>
    <property type="match status" value="1"/>
</dbReference>
<dbReference type="PRINTS" id="PR00132">
    <property type="entry name" value="GLHYDRLASE2"/>
</dbReference>
<dbReference type="InterPro" id="IPR023230">
    <property type="entry name" value="Glyco_hydro_2_CS"/>
</dbReference>
<evidence type="ECO:0000259" key="2">
    <source>
        <dbReference type="Pfam" id="PF02836"/>
    </source>
</evidence>
<dbReference type="Proteomes" id="UP001153148">
    <property type="component" value="Unassembled WGS sequence"/>
</dbReference>
<reference evidence="3" key="1">
    <citation type="submission" date="2021-03" db="EMBL/GenBank/DDBJ databases">
        <authorList>
            <person name="Tran Van P."/>
        </authorList>
    </citation>
    <scope>NUCLEOTIDE SEQUENCE</scope>
</reference>
<keyword evidence="4" id="KW-1185">Reference proteome</keyword>
<dbReference type="InterPro" id="IPR017853">
    <property type="entry name" value="GH"/>
</dbReference>
<organism evidence="3 4">
    <name type="scientific">Timema podura</name>
    <name type="common">Walking stick</name>
    <dbReference type="NCBI Taxonomy" id="61482"/>
    <lineage>
        <taxon>Eukaryota</taxon>
        <taxon>Metazoa</taxon>
        <taxon>Ecdysozoa</taxon>
        <taxon>Arthropoda</taxon>
        <taxon>Hexapoda</taxon>
        <taxon>Insecta</taxon>
        <taxon>Pterygota</taxon>
        <taxon>Neoptera</taxon>
        <taxon>Polyneoptera</taxon>
        <taxon>Phasmatodea</taxon>
        <taxon>Timematodea</taxon>
        <taxon>Timematoidea</taxon>
        <taxon>Timematidae</taxon>
        <taxon>Timema</taxon>
    </lineage>
</organism>
<protein>
    <recommendedName>
        <fullName evidence="2">Glycoside hydrolase family 2 catalytic domain-containing protein</fullName>
    </recommendedName>
</protein>
<evidence type="ECO:0000313" key="3">
    <source>
        <dbReference type="EMBL" id="CAG2060872.1"/>
    </source>
</evidence>
<comment type="caution">
    <text evidence="3">The sequence shown here is derived from an EMBL/GenBank/DDBJ whole genome shotgun (WGS) entry which is preliminary data.</text>
</comment>
<dbReference type="InterPro" id="IPR006101">
    <property type="entry name" value="Glyco_hydro_2"/>
</dbReference>
<gene>
    <name evidence="3" type="ORF">TPAB3V08_LOCUS7828</name>
</gene>
<dbReference type="Gene3D" id="3.20.20.80">
    <property type="entry name" value="Glycosidases"/>
    <property type="match status" value="1"/>
</dbReference>
<proteinExistence type="inferred from homology"/>
<dbReference type="InterPro" id="IPR006103">
    <property type="entry name" value="Glyco_hydro_2_cat"/>
</dbReference>
<dbReference type="PANTHER" id="PTHR10066:SF67">
    <property type="entry name" value="BETA-GLUCURONIDASE"/>
    <property type="match status" value="1"/>
</dbReference>
<sequence>IRGKGLDYSLVAKDYNLIKWIGANSFRTSHYPYAEEIMDFADRQGIVVINECPSVDTVGFSSILLQKHKDSLSELIRRDKNRPSVIMWSIANEARTHLPAAGPYFKSIVEHVKSLDQSRPVTIVTARGSNEDKAAQYVDIIGFNRYNGWYTNPGRTNTIVNNLIDEVQNWHRNFNKPIIIMEYGADTMPGLHLLNSRKAECLVFPCLCPGYIYSLWECKERDISNPHTSGRRNTKWNSSRNTSERLTFLGKKDILLEK</sequence>